<dbReference type="Gene3D" id="3.40.50.2300">
    <property type="match status" value="1"/>
</dbReference>
<dbReference type="CDD" id="cd00077">
    <property type="entry name" value="HDc"/>
    <property type="match status" value="1"/>
</dbReference>
<sequence>MEHKMVHTLLLVDDEASILKSLKRLFRREGHNLLTAGSGVEALDLLKQPQEAPISLIISDQRMPGMNGATFLEQSIEFCPDAVRFLLTGYADMDAVVNAVNKGKIHRYLTKPWNDSEILTLAREALAQVELRRENVRLTKLTQRQNAELADLNKSLETKVNERTWALKYQNKMLKSLNNSLEKSLKQVVRLLLSLVESSNPGLGHYMREVAQLARKIAVIAGLEETEQDRVEMAGLVHDIGLLGMADNIVRKDERAMNETEFEAYRQHPAIAALTLSSVEGFEDVGQIILNHHENVDGSGFPEKREGNDIPVGARILAVAADYCTILHLWPNEINALMASARRYLSKAIIDDLEFSRDDNLRRSIAERVILENSDIRYDAGMVRHFLRCIGSHSVSSTVSHLPFDRLQAGMTLHNDLRLEDGRLLLTRGTVLSDSSLSSIQEFGRRGLIGQAINVSLPIDEGQLEHDTP</sequence>
<dbReference type="CDD" id="cd17569">
    <property type="entry name" value="REC_HupR-like"/>
    <property type="match status" value="1"/>
</dbReference>
<keyword evidence="5" id="KW-1185">Reference proteome</keyword>
<dbReference type="InterPro" id="IPR037522">
    <property type="entry name" value="HD_GYP_dom"/>
</dbReference>
<organism evidence="4 5">
    <name type="scientific">Desulfosarcina ovata subsp. ovata</name>
    <dbReference type="NCBI Taxonomy" id="2752305"/>
    <lineage>
        <taxon>Bacteria</taxon>
        <taxon>Pseudomonadati</taxon>
        <taxon>Thermodesulfobacteriota</taxon>
        <taxon>Desulfobacteria</taxon>
        <taxon>Desulfobacterales</taxon>
        <taxon>Desulfosarcinaceae</taxon>
        <taxon>Desulfosarcina</taxon>
    </lineage>
</organism>
<dbReference type="SUPFAM" id="SSF52172">
    <property type="entry name" value="CheY-like"/>
    <property type="match status" value="1"/>
</dbReference>
<dbReference type="PANTHER" id="PTHR45228:SF8">
    <property type="entry name" value="TWO-COMPONENT RESPONSE REGULATOR-RELATED"/>
    <property type="match status" value="1"/>
</dbReference>
<evidence type="ECO:0000313" key="5">
    <source>
        <dbReference type="Proteomes" id="UP000422108"/>
    </source>
</evidence>
<dbReference type="InterPro" id="IPR011006">
    <property type="entry name" value="CheY-like_superfamily"/>
</dbReference>
<dbReference type="InterPro" id="IPR052020">
    <property type="entry name" value="Cyclic_di-GMP/3'3'-cGAMP_PDE"/>
</dbReference>
<dbReference type="PROSITE" id="PS50110">
    <property type="entry name" value="RESPONSE_REGULATORY"/>
    <property type="match status" value="1"/>
</dbReference>
<evidence type="ECO:0000259" key="2">
    <source>
        <dbReference type="PROSITE" id="PS50110"/>
    </source>
</evidence>
<feature type="modified residue" description="4-aspartylphosphate" evidence="1">
    <location>
        <position position="60"/>
    </location>
</feature>
<dbReference type="SMART" id="SM00448">
    <property type="entry name" value="REC"/>
    <property type="match status" value="1"/>
</dbReference>
<dbReference type="Gene3D" id="1.10.3210.10">
    <property type="entry name" value="Hypothetical protein af1432"/>
    <property type="match status" value="1"/>
</dbReference>
<dbReference type="Pfam" id="PF00072">
    <property type="entry name" value="Response_reg"/>
    <property type="match status" value="1"/>
</dbReference>
<dbReference type="InterPro" id="IPR001789">
    <property type="entry name" value="Sig_transdc_resp-reg_receiver"/>
</dbReference>
<dbReference type="Proteomes" id="UP000422108">
    <property type="component" value="Chromosome"/>
</dbReference>
<protein>
    <submittedName>
        <fullName evidence="4">Two-component system response regulator</fullName>
    </submittedName>
</protein>
<evidence type="ECO:0000313" key="4">
    <source>
        <dbReference type="EMBL" id="BBO91680.1"/>
    </source>
</evidence>
<dbReference type="GO" id="GO:0000160">
    <property type="term" value="P:phosphorelay signal transduction system"/>
    <property type="evidence" value="ECO:0007669"/>
    <property type="project" value="InterPro"/>
</dbReference>
<feature type="domain" description="Response regulatory" evidence="2">
    <location>
        <begin position="8"/>
        <end position="126"/>
    </location>
</feature>
<dbReference type="PROSITE" id="PS51832">
    <property type="entry name" value="HD_GYP"/>
    <property type="match status" value="1"/>
</dbReference>
<feature type="domain" description="HD-GYP" evidence="3">
    <location>
        <begin position="181"/>
        <end position="377"/>
    </location>
</feature>
<reference evidence="4 5" key="1">
    <citation type="submission" date="2019-11" db="EMBL/GenBank/DDBJ databases">
        <title>Comparative genomics of hydrocarbon-degrading Desulfosarcina strains.</title>
        <authorList>
            <person name="Watanabe M."/>
            <person name="Kojima H."/>
            <person name="Fukui M."/>
        </authorList>
    </citation>
    <scope>NUCLEOTIDE SEQUENCE [LARGE SCALE GENOMIC DNA]</scope>
    <source>
        <strain evidence="5">oXyS1</strain>
    </source>
</reference>
<dbReference type="EMBL" id="AP021879">
    <property type="protein sequence ID" value="BBO91680.1"/>
    <property type="molecule type" value="Genomic_DNA"/>
</dbReference>
<dbReference type="InterPro" id="IPR003607">
    <property type="entry name" value="HD/PDEase_dom"/>
</dbReference>
<evidence type="ECO:0000256" key="1">
    <source>
        <dbReference type="PROSITE-ProRule" id="PRU00169"/>
    </source>
</evidence>
<keyword evidence="1" id="KW-0597">Phosphoprotein</keyword>
<dbReference type="SUPFAM" id="SSF109604">
    <property type="entry name" value="HD-domain/PDEase-like"/>
    <property type="match status" value="1"/>
</dbReference>
<accession>A0A5K8AIG7</accession>
<evidence type="ECO:0000259" key="3">
    <source>
        <dbReference type="PROSITE" id="PS51832"/>
    </source>
</evidence>
<dbReference type="AlphaFoldDB" id="A0A5K8AIG7"/>
<dbReference type="RefSeq" id="WP_162459098.1">
    <property type="nucleotide sequence ID" value="NZ_AP021879.1"/>
</dbReference>
<dbReference type="PANTHER" id="PTHR45228">
    <property type="entry name" value="CYCLIC DI-GMP PHOSPHODIESTERASE TM_0186-RELATED"/>
    <property type="match status" value="1"/>
</dbReference>
<proteinExistence type="predicted"/>
<gene>
    <name evidence="4" type="ORF">DSCOOX_48600</name>
</gene>
<name>A0A5K8AIG7_9BACT</name>
<dbReference type="Pfam" id="PF13487">
    <property type="entry name" value="HD_5"/>
    <property type="match status" value="1"/>
</dbReference>